<organism evidence="3 4">
    <name type="scientific">Nelumbo nucifera</name>
    <name type="common">Sacred lotus</name>
    <dbReference type="NCBI Taxonomy" id="4432"/>
    <lineage>
        <taxon>Eukaryota</taxon>
        <taxon>Viridiplantae</taxon>
        <taxon>Streptophyta</taxon>
        <taxon>Embryophyta</taxon>
        <taxon>Tracheophyta</taxon>
        <taxon>Spermatophyta</taxon>
        <taxon>Magnoliopsida</taxon>
        <taxon>Proteales</taxon>
        <taxon>Nelumbonaceae</taxon>
        <taxon>Nelumbo</taxon>
    </lineage>
</organism>
<protein>
    <submittedName>
        <fullName evidence="4">Uncharacterized protein LOC104609739</fullName>
    </submittedName>
</protein>
<evidence type="ECO:0000313" key="4">
    <source>
        <dbReference type="RefSeq" id="XP_010274416.1"/>
    </source>
</evidence>
<dbReference type="InParanoid" id="A0A1U8B182"/>
<dbReference type="InterPro" id="IPR036779">
    <property type="entry name" value="LysM_dom_sf"/>
</dbReference>
<feature type="region of interest" description="Disordered" evidence="1">
    <location>
        <begin position="1"/>
        <end position="21"/>
    </location>
</feature>
<dbReference type="PANTHER" id="PTHR33734:SF26">
    <property type="entry name" value="LYSM DOMAIN-CONTAINING PROTEIN"/>
    <property type="match status" value="1"/>
</dbReference>
<dbReference type="CDD" id="cd00118">
    <property type="entry name" value="LysM"/>
    <property type="match status" value="1"/>
</dbReference>
<dbReference type="KEGG" id="nnu:104609739"/>
<feature type="domain" description="LysM" evidence="2">
    <location>
        <begin position="157"/>
        <end position="200"/>
    </location>
</feature>
<evidence type="ECO:0000259" key="2">
    <source>
        <dbReference type="PROSITE" id="PS51782"/>
    </source>
</evidence>
<evidence type="ECO:0000256" key="1">
    <source>
        <dbReference type="SAM" id="MobiDB-lite"/>
    </source>
</evidence>
<dbReference type="PANTHER" id="PTHR33734">
    <property type="entry name" value="LYSM DOMAIN-CONTAINING GPI-ANCHORED PROTEIN 2"/>
    <property type="match status" value="1"/>
</dbReference>
<dbReference type="SUPFAM" id="SSF54106">
    <property type="entry name" value="LysM domain"/>
    <property type="match status" value="1"/>
</dbReference>
<proteinExistence type="predicted"/>
<evidence type="ECO:0000313" key="3">
    <source>
        <dbReference type="Proteomes" id="UP000189703"/>
    </source>
</evidence>
<accession>A0A1U8B182</accession>
<keyword evidence="3" id="KW-1185">Reference proteome</keyword>
<gene>
    <name evidence="4" type="primary">LOC104609739</name>
</gene>
<dbReference type="GeneID" id="104609739"/>
<dbReference type="Proteomes" id="UP000189703">
    <property type="component" value="Unplaced"/>
</dbReference>
<feature type="region of interest" description="Disordered" evidence="1">
    <location>
        <begin position="62"/>
        <end position="88"/>
    </location>
</feature>
<dbReference type="PROSITE" id="PS51782">
    <property type="entry name" value="LYSM"/>
    <property type="match status" value="1"/>
</dbReference>
<dbReference type="Gene3D" id="3.10.350.10">
    <property type="entry name" value="LysM domain"/>
    <property type="match status" value="1"/>
</dbReference>
<feature type="region of interest" description="Disordered" evidence="1">
    <location>
        <begin position="115"/>
        <end position="139"/>
    </location>
</feature>
<dbReference type="AlphaFoldDB" id="A0A1U8B182"/>
<feature type="compositionally biased region" description="Polar residues" evidence="1">
    <location>
        <begin position="62"/>
        <end position="75"/>
    </location>
</feature>
<dbReference type="eggNOG" id="ENOG502S5G3">
    <property type="taxonomic scope" value="Eukaryota"/>
</dbReference>
<dbReference type="InterPro" id="IPR018392">
    <property type="entry name" value="LysM"/>
</dbReference>
<dbReference type="Pfam" id="PF01476">
    <property type="entry name" value="LysM"/>
    <property type="match status" value="1"/>
</dbReference>
<feature type="compositionally biased region" description="Polar residues" evidence="1">
    <location>
        <begin position="1"/>
        <end position="15"/>
    </location>
</feature>
<sequence>MKTADTTSTAANGNSHGEKDKYDDKIAGFLAFSGNAMNTLKSFNPFKNNDFSSSTSTWSSKFCQASTPPLEQSRASAPLRGDKDKDNDKTSEFVLFSGTVVSILKALNPKNSSNIWSRKPCHESTPPLEESQAPAPPEAVKNLARSQEQDRPQSSCLTIEIERGDTLWGLSRKYGVSIDAIKAANGLAGDTIYAGKKLIIPDV</sequence>
<dbReference type="OrthoDB" id="2107166at2759"/>
<reference evidence="4" key="1">
    <citation type="submission" date="2025-08" db="UniProtKB">
        <authorList>
            <consortium name="RefSeq"/>
        </authorList>
    </citation>
    <scope>IDENTIFICATION</scope>
</reference>
<name>A0A1U8B182_NELNU</name>
<dbReference type="RefSeq" id="XP_010274416.1">
    <property type="nucleotide sequence ID" value="XM_010276114.2"/>
</dbReference>
<dbReference type="SMART" id="SM00257">
    <property type="entry name" value="LysM"/>
    <property type="match status" value="1"/>
</dbReference>